<feature type="region of interest" description="Disordered" evidence="1">
    <location>
        <begin position="1"/>
        <end position="20"/>
    </location>
</feature>
<dbReference type="EMBL" id="RJKE01000001">
    <property type="protein sequence ID" value="ROO82677.1"/>
    <property type="molecule type" value="Genomic_DNA"/>
</dbReference>
<evidence type="ECO:0000313" key="3">
    <source>
        <dbReference type="Proteomes" id="UP000272400"/>
    </source>
</evidence>
<sequence length="230" mass="24745">MKGRCRMSTNGIRGAAPVTPQPPLVPASESAFHHLTALSYTSPGIRAGDDMTTRGVRSRLGAILAGAFADRGLPFDLGNRAFLRDRGDVLLLMLPMTVPTHVVYDVFATGVHAGVRTFNRRGGASFASENATLEVRVAQHFGRVHFDGLGVFGRSLDVLRTLLAACAPGEYMHLLSDPYYRDLRSATLVDPDDHEEITAIGTDMAPHRGWLRVPDPHPAVGAGRTALHSA</sequence>
<dbReference type="AlphaFoldDB" id="A0A3N1CMY3"/>
<name>A0A3N1CMY3_9ACTN</name>
<evidence type="ECO:0000256" key="1">
    <source>
        <dbReference type="SAM" id="MobiDB-lite"/>
    </source>
</evidence>
<reference evidence="2 3" key="1">
    <citation type="submission" date="2018-11" db="EMBL/GenBank/DDBJ databases">
        <title>Sequencing the genomes of 1000 actinobacteria strains.</title>
        <authorList>
            <person name="Klenk H.-P."/>
        </authorList>
    </citation>
    <scope>NUCLEOTIDE SEQUENCE [LARGE SCALE GENOMIC DNA]</scope>
    <source>
        <strain evidence="2 3">DSM 44254</strain>
    </source>
</reference>
<gene>
    <name evidence="2" type="ORF">EDD29_0159</name>
</gene>
<dbReference type="Proteomes" id="UP000272400">
    <property type="component" value="Unassembled WGS sequence"/>
</dbReference>
<organism evidence="2 3">
    <name type="scientific">Actinocorallia herbida</name>
    <dbReference type="NCBI Taxonomy" id="58109"/>
    <lineage>
        <taxon>Bacteria</taxon>
        <taxon>Bacillati</taxon>
        <taxon>Actinomycetota</taxon>
        <taxon>Actinomycetes</taxon>
        <taxon>Streptosporangiales</taxon>
        <taxon>Thermomonosporaceae</taxon>
        <taxon>Actinocorallia</taxon>
    </lineage>
</organism>
<accession>A0A3N1CMY3</accession>
<evidence type="ECO:0000313" key="2">
    <source>
        <dbReference type="EMBL" id="ROO82677.1"/>
    </source>
</evidence>
<keyword evidence="3" id="KW-1185">Reference proteome</keyword>
<comment type="caution">
    <text evidence="2">The sequence shown here is derived from an EMBL/GenBank/DDBJ whole genome shotgun (WGS) entry which is preliminary data.</text>
</comment>
<protein>
    <submittedName>
        <fullName evidence="2">Uncharacterized protein</fullName>
    </submittedName>
</protein>
<proteinExistence type="predicted"/>